<dbReference type="RefSeq" id="WP_055259780.1">
    <property type="nucleotide sequence ID" value="NZ_BCMV01000061.1"/>
</dbReference>
<comment type="caution">
    <text evidence="4">The sequence shown here is derived from an EMBL/GenBank/DDBJ whole genome shotgun (WGS) entry which is preliminary data.</text>
</comment>
<evidence type="ECO:0000313" key="4">
    <source>
        <dbReference type="EMBL" id="CUO09138.1"/>
    </source>
</evidence>
<evidence type="ECO:0000313" key="5">
    <source>
        <dbReference type="Proteomes" id="UP000095488"/>
    </source>
</evidence>
<keyword evidence="3" id="KW-0963">Cytoplasm</keyword>
<name>A0ABM9US92_SARVE</name>
<keyword evidence="2 3" id="KW-0143">Chaperone</keyword>
<comment type="similarity">
    <text evidence="1 3">Belongs to the UreD family.</text>
</comment>
<proteinExistence type="inferred from homology"/>
<dbReference type="Pfam" id="PF01774">
    <property type="entry name" value="UreD"/>
    <property type="match status" value="1"/>
</dbReference>
<dbReference type="PANTHER" id="PTHR33643">
    <property type="entry name" value="UREASE ACCESSORY PROTEIN D"/>
    <property type="match status" value="1"/>
</dbReference>
<comment type="subcellular location">
    <subcellularLocation>
        <location evidence="3">Cytoplasm</location>
    </subcellularLocation>
</comment>
<sequence>MKNAINTKRKAGVIDLVLERLNDKTIASKKYFTGVFKLSPKINIGSEQIPTYFLMQLGGGVVEGEYYNILVELKKDTRAVLTTQAANKVYKCENDIESLQETIIRLHENSILEYINDPVILYKDAKYKQENKIYMTKSSTLIYTDGITSGWSPDKKRFQYRRARLKTDIYVDDNLVLSDNMIINPKEDNVEALGFMEGYKNFATLIIINNNIDEKIIEKLRNKINELNLDVNVGISSIEVNGFIVRIMGNLTQEIEKIILFCHNYIRNNVLKSEDFIIRKL</sequence>
<evidence type="ECO:0000256" key="2">
    <source>
        <dbReference type="ARBA" id="ARBA00023186"/>
    </source>
</evidence>
<dbReference type="PANTHER" id="PTHR33643:SF1">
    <property type="entry name" value="UREASE ACCESSORY PROTEIN D"/>
    <property type="match status" value="1"/>
</dbReference>
<reference evidence="4 5" key="1">
    <citation type="submission" date="2015-09" db="EMBL/GenBank/DDBJ databases">
        <authorList>
            <consortium name="Pathogen Informatics"/>
        </authorList>
    </citation>
    <scope>NUCLEOTIDE SEQUENCE [LARGE SCALE GENOMIC DNA]</scope>
    <source>
        <strain evidence="4 5">2789STDY5834858</strain>
    </source>
</reference>
<comment type="subunit">
    <text evidence="3">UreD, UreF and UreG form a complex that acts as a GTP-hydrolysis-dependent molecular chaperone, activating the urease apoprotein by helping to assemble the nickel containing metallocenter of UreC. The UreE protein probably delivers the nickel.</text>
</comment>
<gene>
    <name evidence="4" type="primary">ureH_2</name>
    <name evidence="3" type="synonym">ureD</name>
    <name evidence="4" type="ORF">ERS852473_01869</name>
</gene>
<protein>
    <recommendedName>
        <fullName evidence="3">Urease accessory protein UreD</fullName>
    </recommendedName>
</protein>
<dbReference type="EMBL" id="CYZR01000006">
    <property type="protein sequence ID" value="CUO09138.1"/>
    <property type="molecule type" value="Genomic_DNA"/>
</dbReference>
<accession>A0ABM9US92</accession>
<dbReference type="Proteomes" id="UP000095488">
    <property type="component" value="Unassembled WGS sequence"/>
</dbReference>
<dbReference type="HAMAP" id="MF_01384">
    <property type="entry name" value="UreD"/>
    <property type="match status" value="1"/>
</dbReference>
<dbReference type="InterPro" id="IPR002669">
    <property type="entry name" value="UreD"/>
</dbReference>
<evidence type="ECO:0000256" key="3">
    <source>
        <dbReference type="HAMAP-Rule" id="MF_01384"/>
    </source>
</evidence>
<keyword evidence="3" id="KW-0996">Nickel insertion</keyword>
<organism evidence="4 5">
    <name type="scientific">Sarcina ventriculi</name>
    <name type="common">Clostridium ventriculi</name>
    <dbReference type="NCBI Taxonomy" id="1267"/>
    <lineage>
        <taxon>Bacteria</taxon>
        <taxon>Bacillati</taxon>
        <taxon>Bacillota</taxon>
        <taxon>Clostridia</taxon>
        <taxon>Eubacteriales</taxon>
        <taxon>Clostridiaceae</taxon>
        <taxon>Sarcina</taxon>
    </lineage>
</organism>
<comment type="function">
    <text evidence="3">Required for maturation of urease via the functional incorporation of the urease nickel metallocenter.</text>
</comment>
<keyword evidence="5" id="KW-1185">Reference proteome</keyword>
<evidence type="ECO:0000256" key="1">
    <source>
        <dbReference type="ARBA" id="ARBA00007177"/>
    </source>
</evidence>